<evidence type="ECO:0000256" key="1">
    <source>
        <dbReference type="SAM" id="MobiDB-lite"/>
    </source>
</evidence>
<evidence type="ECO:0000313" key="4">
    <source>
        <dbReference type="Proteomes" id="UP000594923"/>
    </source>
</evidence>
<reference evidence="3 4" key="1">
    <citation type="submission" date="2020-10" db="EMBL/GenBank/DDBJ databases">
        <title>High quality whole genome sequence of Pseudomonas poae PMA22.</title>
        <authorList>
            <person name="Hernandez J.G."/>
            <person name="Rodriguez P."/>
            <person name="Cuevas C."/>
            <person name="de la Calle F."/>
            <person name="Galan B."/>
            <person name="Garcia J.L."/>
        </authorList>
    </citation>
    <scope>NUCLEOTIDE SEQUENCE [LARGE SCALE GENOMIC DNA]</scope>
    <source>
        <strain evidence="3 4">PMA22</strain>
    </source>
</reference>
<dbReference type="Pfam" id="PF20178">
    <property type="entry name" value="ToxA_N"/>
    <property type="match status" value="1"/>
</dbReference>
<dbReference type="Proteomes" id="UP000594923">
    <property type="component" value="Chromosome"/>
</dbReference>
<protein>
    <recommendedName>
        <fullName evidence="2">Dermonecrotic toxin N-terminal domain-containing protein</fullName>
    </recommendedName>
</protein>
<gene>
    <name evidence="3" type="ORF">IMF22_09520</name>
</gene>
<sequence length="413" mass="45466">MRTQLDNLASQTALIPASEPHALNTSNDSSTPSPETVPAWKTSSTYKTFSKALRRDSAHHALSPQGKELIRPLVYPDASHDTKVQTQYFGVGDVRANDIFMIRREPVVPGKTNFVLYIPEKHTDSLREFKTTQEVHQYLKELAQDPVALEAFLKHFDSDPNSDTVKKVKQLMLAWASSPDDSVPEGTLGEAGNILGNVFEQLHRFSLEPKTPIDVNGLSDLKRIGVSHLGFAIYSGVRPDGEVVTYKYDASGSLTGLGDKGNLYYLKDALTSNKPIVALQSENSLGGRISGAFDLLVNGFGDFLKNPFFWTSEFLELLGVSRETAASVEVTLDNPVTALLKFLNKHNDIGKQLGKSKAEMDDLLATAGDYIQGLVPKYGWGRAIGEVAGDAIKNRQPTDRTVKELEDLFQDRL</sequence>
<name>A0A7M1KQ36_9PSED</name>
<feature type="region of interest" description="Disordered" evidence="1">
    <location>
        <begin position="15"/>
        <end position="40"/>
    </location>
</feature>
<dbReference type="RefSeq" id="WP_197628078.1">
    <property type="nucleotide sequence ID" value="NZ_CP063073.1"/>
</dbReference>
<proteinExistence type="predicted"/>
<dbReference type="AlphaFoldDB" id="A0A7M1KQ36"/>
<dbReference type="EMBL" id="CP063073">
    <property type="protein sequence ID" value="QOQ77249.1"/>
    <property type="molecule type" value="Genomic_DNA"/>
</dbReference>
<organism evidence="3 4">
    <name type="scientific">Pseudomonas poae</name>
    <dbReference type="NCBI Taxonomy" id="200451"/>
    <lineage>
        <taxon>Bacteria</taxon>
        <taxon>Pseudomonadati</taxon>
        <taxon>Pseudomonadota</taxon>
        <taxon>Gammaproteobacteria</taxon>
        <taxon>Pseudomonadales</taxon>
        <taxon>Pseudomonadaceae</taxon>
        <taxon>Pseudomonas</taxon>
    </lineage>
</organism>
<evidence type="ECO:0000313" key="3">
    <source>
        <dbReference type="EMBL" id="QOQ77249.1"/>
    </source>
</evidence>
<evidence type="ECO:0000259" key="2">
    <source>
        <dbReference type="Pfam" id="PF20178"/>
    </source>
</evidence>
<feature type="compositionally biased region" description="Polar residues" evidence="1">
    <location>
        <begin position="23"/>
        <end position="34"/>
    </location>
</feature>
<feature type="domain" description="Dermonecrotic toxin N-terminal" evidence="2">
    <location>
        <begin position="48"/>
        <end position="157"/>
    </location>
</feature>
<accession>A0A7M1KQ36</accession>
<dbReference type="InterPro" id="IPR046673">
    <property type="entry name" value="ToxA_N"/>
</dbReference>